<dbReference type="InterPro" id="IPR029056">
    <property type="entry name" value="Ribokinase-like"/>
</dbReference>
<sequence length="348" mass="36768">MGDRQVVHRPFLFAVGPFGSVARVTIAVCGSLATDHLMKFPGKFSEQLLADQLEHLSLSFLVEDLVVRRGGVGGNIAYAIGELGGGPKLIAAAGSDFAEYRAWLTGHGVDCAGVTVFDTAHTARFMCTTDETMAQLATFYAGAMTRAREIDLVAVLDEIGRPDLVLIGADDPEAMVNHTRACRDAGIDFAADPSQQLARLDGDTARDLIVGAKYLFTNEYEWGLLQQKTGLSAEEVAGLVEVRITTLSEKGVDIVPSDGSGAIHVPVVPVRDAIDPTGVGDGFRAGFLSALQGGLSFERAAQLGSMVAVLVLESDSTQGWSWNTAEAHPRLADAYGADAADEIVALFA</sequence>
<dbReference type="PANTHER" id="PTHR10584:SF166">
    <property type="entry name" value="RIBOKINASE"/>
    <property type="match status" value="1"/>
</dbReference>
<evidence type="ECO:0000313" key="5">
    <source>
        <dbReference type="Proteomes" id="UP000444980"/>
    </source>
</evidence>
<dbReference type="CDD" id="cd01942">
    <property type="entry name" value="ribokinase_group_A"/>
    <property type="match status" value="1"/>
</dbReference>
<dbReference type="EMBL" id="BJOU01000002">
    <property type="protein sequence ID" value="GED98598.1"/>
    <property type="molecule type" value="Genomic_DNA"/>
</dbReference>
<dbReference type="AlphaFoldDB" id="A0A7I9UZJ7"/>
<name>A0A7I9UZJ7_9ACTN</name>
<dbReference type="PROSITE" id="PS00583">
    <property type="entry name" value="PFKB_KINASES_1"/>
    <property type="match status" value="1"/>
</dbReference>
<dbReference type="PANTHER" id="PTHR10584">
    <property type="entry name" value="SUGAR KINASE"/>
    <property type="match status" value="1"/>
</dbReference>
<dbReference type="InterPro" id="IPR011611">
    <property type="entry name" value="PfkB_dom"/>
</dbReference>
<comment type="caution">
    <text evidence="4">The sequence shown here is derived from an EMBL/GenBank/DDBJ whole genome shotgun (WGS) entry which is preliminary data.</text>
</comment>
<evidence type="ECO:0000256" key="1">
    <source>
        <dbReference type="ARBA" id="ARBA00022679"/>
    </source>
</evidence>
<dbReference type="Gene3D" id="3.40.1190.20">
    <property type="match status" value="1"/>
</dbReference>
<keyword evidence="1" id="KW-0808">Transferase</keyword>
<dbReference type="GO" id="GO:0016301">
    <property type="term" value="F:kinase activity"/>
    <property type="evidence" value="ECO:0007669"/>
    <property type="project" value="UniProtKB-KW"/>
</dbReference>
<keyword evidence="2 4" id="KW-0418">Kinase</keyword>
<gene>
    <name evidence="4" type="ORF">nbrc107697_26370</name>
</gene>
<proteinExistence type="predicted"/>
<feature type="domain" description="Carbohydrate kinase PfkB" evidence="3">
    <location>
        <begin position="57"/>
        <end position="319"/>
    </location>
</feature>
<reference evidence="5" key="1">
    <citation type="submission" date="2019-06" db="EMBL/GenBank/DDBJ databases">
        <title>Gordonia isolated from sludge of a wastewater treatment plant.</title>
        <authorList>
            <person name="Tamura T."/>
            <person name="Aoyama K."/>
            <person name="Kang Y."/>
            <person name="Saito S."/>
            <person name="Akiyama N."/>
            <person name="Yazawa K."/>
            <person name="Gonoi T."/>
            <person name="Mikami Y."/>
        </authorList>
    </citation>
    <scope>NUCLEOTIDE SEQUENCE [LARGE SCALE GENOMIC DNA]</scope>
    <source>
        <strain evidence="5">NBRC 107697</strain>
    </source>
</reference>
<evidence type="ECO:0000256" key="2">
    <source>
        <dbReference type="ARBA" id="ARBA00022777"/>
    </source>
</evidence>
<evidence type="ECO:0000259" key="3">
    <source>
        <dbReference type="Pfam" id="PF00294"/>
    </source>
</evidence>
<evidence type="ECO:0000313" key="4">
    <source>
        <dbReference type="EMBL" id="GED98598.1"/>
    </source>
</evidence>
<dbReference type="Pfam" id="PF00294">
    <property type="entry name" value="PfkB"/>
    <property type="match status" value="1"/>
</dbReference>
<dbReference type="InterPro" id="IPR002173">
    <property type="entry name" value="Carboh/pur_kinase_PfkB_CS"/>
</dbReference>
<dbReference type="SUPFAM" id="SSF53613">
    <property type="entry name" value="Ribokinase-like"/>
    <property type="match status" value="1"/>
</dbReference>
<dbReference type="Proteomes" id="UP000444980">
    <property type="component" value="Unassembled WGS sequence"/>
</dbReference>
<keyword evidence="5" id="KW-1185">Reference proteome</keyword>
<organism evidence="4 5">
    <name type="scientific">Gordonia crocea</name>
    <dbReference type="NCBI Taxonomy" id="589162"/>
    <lineage>
        <taxon>Bacteria</taxon>
        <taxon>Bacillati</taxon>
        <taxon>Actinomycetota</taxon>
        <taxon>Actinomycetes</taxon>
        <taxon>Mycobacteriales</taxon>
        <taxon>Gordoniaceae</taxon>
        <taxon>Gordonia</taxon>
    </lineage>
</organism>
<protein>
    <submittedName>
        <fullName evidence="4">Putative adenosine kinase CbhK</fullName>
    </submittedName>
</protein>
<accession>A0A7I9UZJ7</accession>